<feature type="compositionally biased region" description="Basic and acidic residues" evidence="1">
    <location>
        <begin position="29"/>
        <end position="55"/>
    </location>
</feature>
<reference evidence="2 3" key="1">
    <citation type="submission" date="2024-01" db="EMBL/GenBank/DDBJ databases">
        <title>Genome assemblies of Stephania.</title>
        <authorList>
            <person name="Yang L."/>
        </authorList>
    </citation>
    <scope>NUCLEOTIDE SEQUENCE [LARGE SCALE GENOMIC DNA]</scope>
    <source>
        <strain evidence="2">JXDWG</strain>
        <tissue evidence="2">Leaf</tissue>
    </source>
</reference>
<feature type="region of interest" description="Disordered" evidence="1">
    <location>
        <begin position="75"/>
        <end position="96"/>
    </location>
</feature>
<proteinExistence type="predicted"/>
<keyword evidence="3" id="KW-1185">Reference proteome</keyword>
<organism evidence="2 3">
    <name type="scientific">Stephania cephalantha</name>
    <dbReference type="NCBI Taxonomy" id="152367"/>
    <lineage>
        <taxon>Eukaryota</taxon>
        <taxon>Viridiplantae</taxon>
        <taxon>Streptophyta</taxon>
        <taxon>Embryophyta</taxon>
        <taxon>Tracheophyta</taxon>
        <taxon>Spermatophyta</taxon>
        <taxon>Magnoliopsida</taxon>
        <taxon>Ranunculales</taxon>
        <taxon>Menispermaceae</taxon>
        <taxon>Menispermoideae</taxon>
        <taxon>Cissampelideae</taxon>
        <taxon>Stephania</taxon>
    </lineage>
</organism>
<evidence type="ECO:0000256" key="1">
    <source>
        <dbReference type="SAM" id="MobiDB-lite"/>
    </source>
</evidence>
<name>A0AAP0KQU4_9MAGN</name>
<comment type="caution">
    <text evidence="2">The sequence shown here is derived from an EMBL/GenBank/DDBJ whole genome shotgun (WGS) entry which is preliminary data.</text>
</comment>
<evidence type="ECO:0000313" key="3">
    <source>
        <dbReference type="Proteomes" id="UP001419268"/>
    </source>
</evidence>
<protein>
    <submittedName>
        <fullName evidence="2">Uncharacterized protein</fullName>
    </submittedName>
</protein>
<accession>A0AAP0KQU4</accession>
<feature type="region of interest" description="Disordered" evidence="1">
    <location>
        <begin position="12"/>
        <end position="55"/>
    </location>
</feature>
<gene>
    <name evidence="2" type="ORF">Scep_003600</name>
</gene>
<sequence length="123" mass="13357">MAAWIWHLSVSVNGSGEQDDGSPPQRIASKRDSRRGDGSDRAAMARERGDATQRGETAEALFSTAVAPKKLKQLQYKSSENPRKFSPIDGVNRSPPSKLRASVDLEMVSILLGVIAVALLCHR</sequence>
<dbReference type="Proteomes" id="UP001419268">
    <property type="component" value="Unassembled WGS sequence"/>
</dbReference>
<dbReference type="AlphaFoldDB" id="A0AAP0KQU4"/>
<evidence type="ECO:0000313" key="2">
    <source>
        <dbReference type="EMBL" id="KAK9157026.1"/>
    </source>
</evidence>
<dbReference type="EMBL" id="JBBNAG010000002">
    <property type="protein sequence ID" value="KAK9157026.1"/>
    <property type="molecule type" value="Genomic_DNA"/>
</dbReference>